<organism evidence="2 3">
    <name type="scientific">Neobacillus paridis</name>
    <dbReference type="NCBI Taxonomy" id="2803862"/>
    <lineage>
        <taxon>Bacteria</taxon>
        <taxon>Bacillati</taxon>
        <taxon>Bacillota</taxon>
        <taxon>Bacilli</taxon>
        <taxon>Bacillales</taxon>
        <taxon>Bacillaceae</taxon>
        <taxon>Neobacillus</taxon>
    </lineage>
</organism>
<dbReference type="SMART" id="SM00368">
    <property type="entry name" value="LRR_RI"/>
    <property type="match status" value="4"/>
</dbReference>
<dbReference type="PANTHER" id="PTHR24111:SF0">
    <property type="entry name" value="LEUCINE-RICH REPEAT-CONTAINING PROTEIN"/>
    <property type="match status" value="1"/>
</dbReference>
<evidence type="ECO:0008006" key="4">
    <source>
        <dbReference type="Google" id="ProtNLM"/>
    </source>
</evidence>
<evidence type="ECO:0000313" key="3">
    <source>
        <dbReference type="Proteomes" id="UP000623967"/>
    </source>
</evidence>
<evidence type="ECO:0000313" key="2">
    <source>
        <dbReference type="EMBL" id="MBL4950966.1"/>
    </source>
</evidence>
<name>A0ABS1TL01_9BACI</name>
<dbReference type="Proteomes" id="UP000623967">
    <property type="component" value="Unassembled WGS sequence"/>
</dbReference>
<reference evidence="2 3" key="1">
    <citation type="submission" date="2021-01" db="EMBL/GenBank/DDBJ databases">
        <title>Genome public.</title>
        <authorList>
            <person name="Liu C."/>
            <person name="Sun Q."/>
        </authorList>
    </citation>
    <scope>NUCLEOTIDE SEQUENCE [LARGE SCALE GENOMIC DNA]</scope>
    <source>
        <strain evidence="2 3">YIM B02564</strain>
    </source>
</reference>
<dbReference type="EMBL" id="JAESWB010000024">
    <property type="protein sequence ID" value="MBL4950966.1"/>
    <property type="molecule type" value="Genomic_DNA"/>
</dbReference>
<evidence type="ECO:0000256" key="1">
    <source>
        <dbReference type="ARBA" id="ARBA00022737"/>
    </source>
</evidence>
<feature type="non-terminal residue" evidence="2">
    <location>
        <position position="204"/>
    </location>
</feature>
<protein>
    <recommendedName>
        <fullName evidence="4">Leucine-rich repeat domain-containing protein</fullName>
    </recommendedName>
</protein>
<accession>A0ABS1TL01</accession>
<keyword evidence="3" id="KW-1185">Reference proteome</keyword>
<dbReference type="InterPro" id="IPR001611">
    <property type="entry name" value="Leu-rich_rpt"/>
</dbReference>
<dbReference type="SUPFAM" id="SSF52047">
    <property type="entry name" value="RNI-like"/>
    <property type="match status" value="1"/>
</dbReference>
<sequence length="204" mass="22849">MPSPINSLQDFTEILAENQSIKILDISKNRLGDYHFFELAEALEENSTLTDLDVSQNDEVTAEGLYRLLVVISRNEAFKYLKLSVNEKTVPALVSVLEASSIDFSLDISGSNLSKYCIKSILKAMKENFSVRRLKLDENNIRINRLKNSIRYNQYFKSARALAEVLENNRVLTSINISGNKIGSKGIADLSAALRENTTLKTLG</sequence>
<dbReference type="PANTHER" id="PTHR24111">
    <property type="entry name" value="LEUCINE-RICH REPEAT-CONTAINING PROTEIN 34"/>
    <property type="match status" value="1"/>
</dbReference>
<comment type="caution">
    <text evidence="2">The sequence shown here is derived from an EMBL/GenBank/DDBJ whole genome shotgun (WGS) entry which is preliminary data.</text>
</comment>
<dbReference type="InterPro" id="IPR032675">
    <property type="entry name" value="LRR_dom_sf"/>
</dbReference>
<dbReference type="Pfam" id="PF13516">
    <property type="entry name" value="LRR_6"/>
    <property type="match status" value="3"/>
</dbReference>
<dbReference type="InterPro" id="IPR052201">
    <property type="entry name" value="LRR-containing_regulator"/>
</dbReference>
<dbReference type="Gene3D" id="3.80.10.10">
    <property type="entry name" value="Ribonuclease Inhibitor"/>
    <property type="match status" value="2"/>
</dbReference>
<proteinExistence type="predicted"/>
<keyword evidence="1" id="KW-0677">Repeat</keyword>
<dbReference type="RefSeq" id="WP_235887832.1">
    <property type="nucleotide sequence ID" value="NZ_JAESWB010000024.1"/>
</dbReference>
<gene>
    <name evidence="2" type="ORF">JK635_01765</name>
</gene>